<dbReference type="PANTHER" id="PTHR30329:SF21">
    <property type="entry name" value="LIPOPROTEIN YIAD-RELATED"/>
    <property type="match status" value="1"/>
</dbReference>
<dbReference type="InterPro" id="IPR025713">
    <property type="entry name" value="MotB-like_N_dom"/>
</dbReference>
<dbReference type="SUPFAM" id="SSF103088">
    <property type="entry name" value="OmpA-like"/>
    <property type="match status" value="1"/>
</dbReference>
<keyword evidence="5 8" id="KW-1133">Transmembrane helix</keyword>
<dbReference type="AlphaFoldDB" id="A0AAW9IWC9"/>
<organism evidence="10 11">
    <name type="scientific">Clostridium perfringens</name>
    <dbReference type="NCBI Taxonomy" id="1502"/>
    <lineage>
        <taxon>Bacteria</taxon>
        <taxon>Bacillati</taxon>
        <taxon>Bacillota</taxon>
        <taxon>Clostridia</taxon>
        <taxon>Eubacteriales</taxon>
        <taxon>Clostridiaceae</taxon>
        <taxon>Clostridium</taxon>
    </lineage>
</organism>
<comment type="similarity">
    <text evidence="2">Belongs to the MotB family.</text>
</comment>
<feature type="domain" description="OmpA-like" evidence="9">
    <location>
        <begin position="114"/>
        <end position="160"/>
    </location>
</feature>
<evidence type="ECO:0000256" key="3">
    <source>
        <dbReference type="ARBA" id="ARBA00022475"/>
    </source>
</evidence>
<evidence type="ECO:0000313" key="11">
    <source>
        <dbReference type="Proteomes" id="UP001289066"/>
    </source>
</evidence>
<dbReference type="Pfam" id="PF13677">
    <property type="entry name" value="MotB_plug"/>
    <property type="match status" value="1"/>
</dbReference>
<keyword evidence="4 8" id="KW-0812">Transmembrane</keyword>
<dbReference type="PANTHER" id="PTHR30329">
    <property type="entry name" value="STATOR ELEMENT OF FLAGELLAR MOTOR COMPLEX"/>
    <property type="match status" value="1"/>
</dbReference>
<dbReference type="Gene3D" id="3.30.1330.60">
    <property type="entry name" value="OmpA-like domain"/>
    <property type="match status" value="1"/>
</dbReference>
<evidence type="ECO:0000313" key="10">
    <source>
        <dbReference type="EMBL" id="MDZ5034498.1"/>
    </source>
</evidence>
<feature type="non-terminal residue" evidence="10">
    <location>
        <position position="160"/>
    </location>
</feature>
<dbReference type="InterPro" id="IPR050330">
    <property type="entry name" value="Bact_OuterMem_StrucFunc"/>
</dbReference>
<dbReference type="Proteomes" id="UP001289066">
    <property type="component" value="Unassembled WGS sequence"/>
</dbReference>
<evidence type="ECO:0000256" key="6">
    <source>
        <dbReference type="ARBA" id="ARBA00023136"/>
    </source>
</evidence>
<dbReference type="InterPro" id="IPR036737">
    <property type="entry name" value="OmpA-like_sf"/>
</dbReference>
<evidence type="ECO:0000256" key="2">
    <source>
        <dbReference type="ARBA" id="ARBA00008914"/>
    </source>
</evidence>
<keyword evidence="6 7" id="KW-0472">Membrane</keyword>
<dbReference type="PROSITE" id="PS51123">
    <property type="entry name" value="OMPA_2"/>
    <property type="match status" value="1"/>
</dbReference>
<dbReference type="EMBL" id="WNVG01000610">
    <property type="protein sequence ID" value="MDZ5034498.1"/>
    <property type="molecule type" value="Genomic_DNA"/>
</dbReference>
<feature type="transmembrane region" description="Helical" evidence="8">
    <location>
        <begin position="15"/>
        <end position="35"/>
    </location>
</feature>
<keyword evidence="3" id="KW-1003">Cell membrane</keyword>
<reference evidence="10" key="1">
    <citation type="submission" date="2019-11" db="EMBL/GenBank/DDBJ databases">
        <title>Characterization of Clostridium perfringens isolates from swine manure treated agricultural soils.</title>
        <authorList>
            <person name="Wushke S.T."/>
        </authorList>
    </citation>
    <scope>NUCLEOTIDE SEQUENCE</scope>
    <source>
        <strain evidence="10">X15</strain>
    </source>
</reference>
<evidence type="ECO:0000256" key="7">
    <source>
        <dbReference type="PROSITE-ProRule" id="PRU00473"/>
    </source>
</evidence>
<proteinExistence type="inferred from homology"/>
<evidence type="ECO:0000256" key="5">
    <source>
        <dbReference type="ARBA" id="ARBA00022989"/>
    </source>
</evidence>
<dbReference type="GO" id="GO:0005886">
    <property type="term" value="C:plasma membrane"/>
    <property type="evidence" value="ECO:0007669"/>
    <property type="project" value="UniProtKB-SubCell"/>
</dbReference>
<protein>
    <submittedName>
        <fullName evidence="10">Chemotaxis protein MotB</fullName>
    </submittedName>
</protein>
<evidence type="ECO:0000256" key="4">
    <source>
        <dbReference type="ARBA" id="ARBA00022692"/>
    </source>
</evidence>
<sequence length="160" mass="17771">MKKRVEKPENHERWLLTYSDLITLLMIFFVVLYSASTVNETKYKQLATSMGAVFTGGSTVLGSEENSGSSSDNAGELKPLVQTEEEKLMGIENQINDIVKDLQLEGSVSTSIEERGLIISFTDSVFFDSGKADIKDELKPKLISVSKILNKIDNYVRVEG</sequence>
<comment type="subcellular location">
    <subcellularLocation>
        <location evidence="1">Cell membrane</location>
        <topology evidence="1">Single-pass membrane protein</topology>
    </subcellularLocation>
</comment>
<name>A0AAW9IWC9_CLOPF</name>
<dbReference type="InterPro" id="IPR006665">
    <property type="entry name" value="OmpA-like"/>
</dbReference>
<gene>
    <name evidence="10" type="ORF">GNF81_17520</name>
</gene>
<evidence type="ECO:0000256" key="8">
    <source>
        <dbReference type="SAM" id="Phobius"/>
    </source>
</evidence>
<accession>A0AAW9IWC9</accession>
<evidence type="ECO:0000256" key="1">
    <source>
        <dbReference type="ARBA" id="ARBA00004162"/>
    </source>
</evidence>
<evidence type="ECO:0000259" key="9">
    <source>
        <dbReference type="PROSITE" id="PS51123"/>
    </source>
</evidence>
<comment type="caution">
    <text evidence="10">The sequence shown here is derived from an EMBL/GenBank/DDBJ whole genome shotgun (WGS) entry which is preliminary data.</text>
</comment>
<dbReference type="RefSeq" id="WP_322412946.1">
    <property type="nucleotide sequence ID" value="NZ_WNVG01000610.1"/>
</dbReference>